<dbReference type="AlphaFoldDB" id="A0A1J4K5F3"/>
<dbReference type="VEuPathDB" id="TrichDB:TRFO_27702"/>
<feature type="compositionally biased region" description="Low complexity" evidence="2">
    <location>
        <begin position="519"/>
        <end position="542"/>
    </location>
</feature>
<comment type="caution">
    <text evidence="3">The sequence shown here is derived from an EMBL/GenBank/DDBJ whole genome shotgun (WGS) entry which is preliminary data.</text>
</comment>
<feature type="coiled-coil region" evidence="1">
    <location>
        <begin position="46"/>
        <end position="94"/>
    </location>
</feature>
<feature type="coiled-coil region" evidence="1">
    <location>
        <begin position="134"/>
        <end position="164"/>
    </location>
</feature>
<protein>
    <submittedName>
        <fullName evidence="3">Uncharacterized protein</fullName>
    </submittedName>
</protein>
<dbReference type="GeneID" id="94840424"/>
<evidence type="ECO:0000256" key="2">
    <source>
        <dbReference type="SAM" id="MobiDB-lite"/>
    </source>
</evidence>
<reference evidence="3" key="1">
    <citation type="submission" date="2016-10" db="EMBL/GenBank/DDBJ databases">
        <authorList>
            <person name="Benchimol M."/>
            <person name="Almeida L.G."/>
            <person name="Vasconcelos A.T."/>
            <person name="Perreira-Neves A."/>
            <person name="Rosa I.A."/>
            <person name="Tasca T."/>
            <person name="Bogo M.R."/>
            <person name="de Souza W."/>
        </authorList>
    </citation>
    <scope>NUCLEOTIDE SEQUENCE [LARGE SCALE GENOMIC DNA]</scope>
    <source>
        <strain evidence="3">K</strain>
    </source>
</reference>
<organism evidence="3 4">
    <name type="scientific">Tritrichomonas foetus</name>
    <dbReference type="NCBI Taxonomy" id="1144522"/>
    <lineage>
        <taxon>Eukaryota</taxon>
        <taxon>Metamonada</taxon>
        <taxon>Parabasalia</taxon>
        <taxon>Tritrichomonadida</taxon>
        <taxon>Tritrichomonadidae</taxon>
        <taxon>Tritrichomonas</taxon>
    </lineage>
</organism>
<name>A0A1J4K5F3_9EUKA</name>
<dbReference type="PANTHER" id="PTHR23159">
    <property type="entry name" value="CENTROSOMAL PROTEIN 2"/>
    <property type="match status" value="1"/>
</dbReference>
<feature type="region of interest" description="Disordered" evidence="2">
    <location>
        <begin position="471"/>
        <end position="545"/>
    </location>
</feature>
<keyword evidence="1" id="KW-0175">Coiled coil</keyword>
<dbReference type="EMBL" id="MLAK01000783">
    <property type="protein sequence ID" value="OHT04701.1"/>
    <property type="molecule type" value="Genomic_DNA"/>
</dbReference>
<accession>A0A1J4K5F3</accession>
<feature type="coiled-coil region" evidence="1">
    <location>
        <begin position="629"/>
        <end position="743"/>
    </location>
</feature>
<dbReference type="PANTHER" id="PTHR23159:SF31">
    <property type="entry name" value="CENTROSOME-ASSOCIATED PROTEIN CEP250 ISOFORM X1"/>
    <property type="match status" value="1"/>
</dbReference>
<evidence type="ECO:0000256" key="1">
    <source>
        <dbReference type="SAM" id="Coils"/>
    </source>
</evidence>
<sequence length="748" mass="86413">MDSENEVYQKFRGIHAEVIGNIKELKANQDRANQLSSQIPEKKRSVFSLREEVEELKSQNEEYNEILIQKKLEKDQYDDQAAQLLELISIFEEKISSYNDTECPDLPIDVKSKVDMKINEVIQTVSSEYTRARADLYEKERKEIHDKNKEIEAELQLLQKLDNDWTQCDNFDLVIEESKERYTSEPDLEFQSLASINIPIVKNPPSKLETVYRASQLPQPDIESLIQEINKFEQLIQSQNNFVKSVYTSQAKFLSILRDSLKNRPLTELDLKNLEEQLQIQIQKMSEFTEIYPLQIPDDYVDGNKNDDDNAELISNPIRILADKFHAFCEEMNLNRTYDSLCDNLIESANQSLNIPPFEEPKKPSYILNPRPNEELVLLAENIKSLIDTAKQQEQLHNLLDLTSKQKEFLSELKSNRPSEIPREQFPLPKEIPVPQDDEMLSIFKEMVSLKLPDQFSDFINKEKIGSFITTDPISAFSNPNDSTSISSADSSINPNANNDNNSHTIENSQENSQRNDISETPENNGTTPENNNNNSNTNNINYIDDGENVNLNNTLYNNSDEISNCLELNVFDRMKQLNDIMKEYVSIELPPPPHFTPPVPAEVKVDPIDTTPLMETIDIIMSPANQDVSSLTDEVIALEKTISELNRKLKNESDEEQKNENILQNIQEYILEKERENAEIADKKKQMKEMYNPIFEKASQLANEVEQIQKDLEENFVSDEMISEKENELNKKRDELEQIFLQKLKGE</sequence>
<proteinExistence type="predicted"/>
<dbReference type="Proteomes" id="UP000179807">
    <property type="component" value="Unassembled WGS sequence"/>
</dbReference>
<gene>
    <name evidence="3" type="ORF">TRFO_27702</name>
</gene>
<dbReference type="OrthoDB" id="10688333at2759"/>
<evidence type="ECO:0000313" key="4">
    <source>
        <dbReference type="Proteomes" id="UP000179807"/>
    </source>
</evidence>
<evidence type="ECO:0000313" key="3">
    <source>
        <dbReference type="EMBL" id="OHT04701.1"/>
    </source>
</evidence>
<keyword evidence="4" id="KW-1185">Reference proteome</keyword>
<dbReference type="RefSeq" id="XP_068357837.1">
    <property type="nucleotide sequence ID" value="XM_068505720.1"/>
</dbReference>
<feature type="compositionally biased region" description="Low complexity" evidence="2">
    <location>
        <begin position="480"/>
        <end position="503"/>
    </location>
</feature>
<feature type="compositionally biased region" description="Polar residues" evidence="2">
    <location>
        <begin position="504"/>
        <end position="516"/>
    </location>
</feature>